<reference evidence="2" key="2">
    <citation type="submission" date="2020-05" db="UniProtKB">
        <authorList>
            <consortium name="EnsemblMetazoa"/>
        </authorList>
    </citation>
    <scope>IDENTIFICATION</scope>
</reference>
<evidence type="ECO:0000313" key="3">
    <source>
        <dbReference type="Proteomes" id="UP000030765"/>
    </source>
</evidence>
<dbReference type="Proteomes" id="UP000030765">
    <property type="component" value="Unassembled WGS sequence"/>
</dbReference>
<dbReference type="EnsemblMetazoa" id="ASIC016195-RA">
    <property type="protein sequence ID" value="ASIC016195-PA"/>
    <property type="gene ID" value="ASIC016195"/>
</dbReference>
<dbReference type="EMBL" id="ATLV01022916">
    <property type="status" value="NOT_ANNOTATED_CDS"/>
    <property type="molecule type" value="Genomic_DNA"/>
</dbReference>
<dbReference type="AlphaFoldDB" id="A0A084WD22"/>
<organism evidence="1">
    <name type="scientific">Anopheles sinensis</name>
    <name type="common">Mosquito</name>
    <dbReference type="NCBI Taxonomy" id="74873"/>
    <lineage>
        <taxon>Eukaryota</taxon>
        <taxon>Metazoa</taxon>
        <taxon>Ecdysozoa</taxon>
        <taxon>Arthropoda</taxon>
        <taxon>Hexapoda</taxon>
        <taxon>Insecta</taxon>
        <taxon>Pterygota</taxon>
        <taxon>Neoptera</taxon>
        <taxon>Endopterygota</taxon>
        <taxon>Diptera</taxon>
        <taxon>Nematocera</taxon>
        <taxon>Culicoidea</taxon>
        <taxon>Culicidae</taxon>
        <taxon>Anophelinae</taxon>
        <taxon>Anopheles</taxon>
    </lineage>
</organism>
<proteinExistence type="predicted"/>
<evidence type="ECO:0000313" key="2">
    <source>
        <dbReference type="EnsemblMetazoa" id="ASIC016195-PA"/>
    </source>
</evidence>
<accession>A0A084WD22</accession>
<protein>
    <submittedName>
        <fullName evidence="1 2">Uncharacterized protein</fullName>
    </submittedName>
</protein>
<name>A0A084WD22_ANOSI</name>
<dbReference type="VEuPathDB" id="VectorBase:ASIC016195"/>
<reference evidence="1 3" key="1">
    <citation type="journal article" date="2014" name="BMC Genomics">
        <title>Genome sequence of Anopheles sinensis provides insight into genetics basis of mosquito competence for malaria parasites.</title>
        <authorList>
            <person name="Zhou D."/>
            <person name="Zhang D."/>
            <person name="Ding G."/>
            <person name="Shi L."/>
            <person name="Hou Q."/>
            <person name="Ye Y."/>
            <person name="Xu Y."/>
            <person name="Zhou H."/>
            <person name="Xiong C."/>
            <person name="Li S."/>
            <person name="Yu J."/>
            <person name="Hong S."/>
            <person name="Yu X."/>
            <person name="Zou P."/>
            <person name="Chen C."/>
            <person name="Chang X."/>
            <person name="Wang W."/>
            <person name="Lv Y."/>
            <person name="Sun Y."/>
            <person name="Ma L."/>
            <person name="Shen B."/>
            <person name="Zhu C."/>
        </authorList>
    </citation>
    <scope>NUCLEOTIDE SEQUENCE [LARGE SCALE GENOMIC DNA]</scope>
</reference>
<gene>
    <name evidence="1" type="ORF">ZHAS_00016195</name>
</gene>
<keyword evidence="3" id="KW-1185">Reference proteome</keyword>
<evidence type="ECO:0000313" key="1">
    <source>
        <dbReference type="EMBL" id="KFB48116.1"/>
    </source>
</evidence>
<dbReference type="EMBL" id="KE525338">
    <property type="protein sequence ID" value="KFB48116.1"/>
    <property type="molecule type" value="Genomic_DNA"/>
</dbReference>
<sequence length="69" mass="7955">MPASFGPITHPWNDVLSVRRSDLVFFIRFQRHQALAHKPHIDPAGEPCPQWRLQPHRRCSVQVLNGAYA</sequence>